<dbReference type="EMBL" id="JAPDRL010000030">
    <property type="protein sequence ID" value="KAJ9665347.1"/>
    <property type="molecule type" value="Genomic_DNA"/>
</dbReference>
<comment type="caution">
    <text evidence="4">The sequence shown here is derived from an EMBL/GenBank/DDBJ whole genome shotgun (WGS) entry which is preliminary data.</text>
</comment>
<name>A0ABQ9NZ14_9PEZI</name>
<evidence type="ECO:0000313" key="5">
    <source>
        <dbReference type="Proteomes" id="UP001172684"/>
    </source>
</evidence>
<feature type="signal peptide" evidence="3">
    <location>
        <begin position="1"/>
        <end position="19"/>
    </location>
</feature>
<keyword evidence="5" id="KW-1185">Reference proteome</keyword>
<evidence type="ECO:0008006" key="6">
    <source>
        <dbReference type="Google" id="ProtNLM"/>
    </source>
</evidence>
<gene>
    <name evidence="4" type="ORF">H2201_004639</name>
</gene>
<evidence type="ECO:0000313" key="4">
    <source>
        <dbReference type="EMBL" id="KAJ9665347.1"/>
    </source>
</evidence>
<keyword evidence="3" id="KW-0732">Signal</keyword>
<protein>
    <recommendedName>
        <fullName evidence="6">Mid2 domain-containing protein</fullName>
    </recommendedName>
</protein>
<keyword evidence="2" id="KW-0812">Transmembrane</keyword>
<dbReference type="Proteomes" id="UP001172684">
    <property type="component" value="Unassembled WGS sequence"/>
</dbReference>
<reference evidence="4" key="1">
    <citation type="submission" date="2022-10" db="EMBL/GenBank/DDBJ databases">
        <title>Culturing micro-colonial fungi from biological soil crusts in the Mojave desert and describing Neophaeococcomyces mojavensis, and introducing the new genera and species Taxawa tesnikishii.</title>
        <authorList>
            <person name="Kurbessoian T."/>
            <person name="Stajich J.E."/>
        </authorList>
    </citation>
    <scope>NUCLEOTIDE SEQUENCE</scope>
    <source>
        <strain evidence="4">TK_1</strain>
    </source>
</reference>
<sequence>MKKLLRLTISICLIASIAGTTAKADSHAQFYGLNPRQERASSSSSSSSTRATRSNASSTRPASNATSTSAGNVTLDVGLRTCQTRDFRTGECRTVTSCSTLNGTYETGYCPEFGDNIRCCLWGVCVIPEPVRMRGYCQRVSTCNGTSTPGFCSGPNDIQCCTHGNASTGQGGTEDADLTSSALTSSVPATASSVLPTAAPTAGPANDSGLDTRSRIGIGVGVSIGAVVLGFLLGLWWWLRRARRERATVSNVTTVEETAGVPIQEAGHNSIFQMATRVDVAELQSPVSPAELDGKEPAAVELDGDAARKSLPFVGGLVKGY</sequence>
<evidence type="ECO:0000256" key="1">
    <source>
        <dbReference type="SAM" id="MobiDB-lite"/>
    </source>
</evidence>
<evidence type="ECO:0000256" key="2">
    <source>
        <dbReference type="SAM" id="Phobius"/>
    </source>
</evidence>
<keyword evidence="2" id="KW-0472">Membrane</keyword>
<organism evidence="4 5">
    <name type="scientific">Coniosporium apollinis</name>
    <dbReference type="NCBI Taxonomy" id="61459"/>
    <lineage>
        <taxon>Eukaryota</taxon>
        <taxon>Fungi</taxon>
        <taxon>Dikarya</taxon>
        <taxon>Ascomycota</taxon>
        <taxon>Pezizomycotina</taxon>
        <taxon>Dothideomycetes</taxon>
        <taxon>Dothideomycetes incertae sedis</taxon>
        <taxon>Coniosporium</taxon>
    </lineage>
</organism>
<feature type="compositionally biased region" description="Low complexity" evidence="1">
    <location>
        <begin position="40"/>
        <end position="70"/>
    </location>
</feature>
<feature type="region of interest" description="Disordered" evidence="1">
    <location>
        <begin position="35"/>
        <end position="70"/>
    </location>
</feature>
<feature type="transmembrane region" description="Helical" evidence="2">
    <location>
        <begin position="216"/>
        <end position="239"/>
    </location>
</feature>
<accession>A0ABQ9NZ14</accession>
<evidence type="ECO:0000256" key="3">
    <source>
        <dbReference type="SAM" id="SignalP"/>
    </source>
</evidence>
<proteinExistence type="predicted"/>
<keyword evidence="2" id="KW-1133">Transmembrane helix</keyword>
<feature type="chain" id="PRO_5045084956" description="Mid2 domain-containing protein" evidence="3">
    <location>
        <begin position="20"/>
        <end position="321"/>
    </location>
</feature>